<proteinExistence type="predicted"/>
<dbReference type="SUPFAM" id="SSF57184">
    <property type="entry name" value="Growth factor receptor domain"/>
    <property type="match status" value="3"/>
</dbReference>
<feature type="signal peptide" evidence="1">
    <location>
        <begin position="1"/>
        <end position="26"/>
    </location>
</feature>
<feature type="domain" description="EGF-like" evidence="2">
    <location>
        <begin position="195"/>
        <end position="243"/>
    </location>
</feature>
<dbReference type="InterPro" id="IPR000742">
    <property type="entry name" value="EGF"/>
</dbReference>
<dbReference type="SMART" id="SM00181">
    <property type="entry name" value="EGF"/>
    <property type="match status" value="5"/>
</dbReference>
<reference evidence="4" key="1">
    <citation type="submission" date="2012-02" db="EMBL/GenBank/DDBJ databases">
        <title>Genome sequencing of Giardia lamblia Genotypes A2 and B isolates (DH and GS) and comparative analysis with the genomes of Genotypes A1 and E (WB and Pig).</title>
        <authorList>
            <person name="Adam R."/>
            <person name="Dahlstrom E."/>
            <person name="Martens C."/>
            <person name="Bruno D."/>
            <person name="Barbian K."/>
            <person name="Porcella S.F."/>
            <person name="Nash T."/>
        </authorList>
    </citation>
    <scope>NUCLEOTIDE SEQUENCE</scope>
    <source>
        <strain evidence="4">GS</strain>
    </source>
</reference>
<dbReference type="VEuPathDB" id="GiardiaDB:DHA2_153599"/>
<dbReference type="SMART" id="SM00261">
    <property type="entry name" value="FU"/>
    <property type="match status" value="6"/>
</dbReference>
<protein>
    <submittedName>
        <fullName evidence="3">Variant-specific surface protein</fullName>
    </submittedName>
</protein>
<accession>V6TUH4</accession>
<dbReference type="VEuPathDB" id="GiardiaDB:QR46_4880"/>
<dbReference type="AlphaFoldDB" id="V6TUH4"/>
<name>V6TUH4_GIAIN</name>
<dbReference type="VEuPathDB" id="GiardiaDB:GL50581_2487"/>
<keyword evidence="1" id="KW-0732">Signal</keyword>
<evidence type="ECO:0000313" key="3">
    <source>
        <dbReference type="EMBL" id="ESU42391.1"/>
    </source>
</evidence>
<dbReference type="InterPro" id="IPR009030">
    <property type="entry name" value="Growth_fac_rcpt_cys_sf"/>
</dbReference>
<dbReference type="VEuPathDB" id="GiardiaDB:GL50803_0010659"/>
<gene>
    <name evidence="3" type="ORF">GSB_154216</name>
</gene>
<dbReference type="VEuPathDB" id="GiardiaDB:QR46_3422"/>
<evidence type="ECO:0000256" key="1">
    <source>
        <dbReference type="SAM" id="SignalP"/>
    </source>
</evidence>
<reference evidence="3 4" key="2">
    <citation type="journal article" date="2013" name="Genome Biol. Evol.">
        <title>Genome sequencing of Giardia lamblia genotypes A2 and B isolates (DH and GS) and comparative analysis with the genomes of genotypes A1 and E (WB and Pig).</title>
        <authorList>
            <person name="Adam R.D."/>
            <person name="Dahlstrom E.W."/>
            <person name="Martens C.A."/>
            <person name="Bruno D.P."/>
            <person name="Barbian K.D."/>
            <person name="Ricklefs S.M."/>
            <person name="Hernandez M.M."/>
            <person name="Narla N.P."/>
            <person name="Patel R.B."/>
            <person name="Porcella S.F."/>
            <person name="Nash T.E."/>
        </authorList>
    </citation>
    <scope>NUCLEOTIDE SEQUENCE [LARGE SCALE GENOMIC DNA]</scope>
    <source>
        <strain evidence="3 4">GS</strain>
    </source>
</reference>
<evidence type="ECO:0000313" key="4">
    <source>
        <dbReference type="Proteomes" id="UP000018040"/>
    </source>
</evidence>
<feature type="domain" description="EGF-like" evidence="2">
    <location>
        <begin position="853"/>
        <end position="893"/>
    </location>
</feature>
<comment type="caution">
    <text evidence="3">The sequence shown here is derived from an EMBL/GenBank/DDBJ whole genome shotgun (WGS) entry which is preliminary data.</text>
</comment>
<dbReference type="Gene3D" id="2.10.220.10">
    <property type="entry name" value="Hormone Receptor, Insulin-like Growth Factor Receptor 1, Chain A, domain 2"/>
    <property type="match status" value="2"/>
</dbReference>
<dbReference type="VEuPathDB" id="GiardiaDB:GL50581_3818"/>
<sequence>MHRPFMARPPLRLTWVCVLPASGCYSVSVVKSGVCREARDGACERYAKKHMVDDGRHGTPVGVRVAGQCTDVTNQQSCEASSCNVQIGSNVYCSQCKTGRNVPIDGVCVDKAAAVDKCLKADGQPLNEQDATCGQCGDSHFLFKGGCYNVGTAPSNLICSAIEESAPGMCKTCAPGYFKNPASTGNDATKQSCIACSDETGANDNTGVANCATCDPPETSGGAATCTVCADGYYGSGSPLSCTLCIDPCATCTTSGTDKCTSCKEGDTPYFKKGASDDGTGTCVSEETCKTDSTYFPTTDANQKKTCTLCNDAANGGVDGCKTCTPKVAASLAETPSVTCSVCTTEGKKPSKEGTGCFACSIDGCSNCRKDGVCEACDGKKVSSGGSSCATDCPENSTGNENACICNSGFAPSGDSCVASSRQPQHGRHSRSIGDYAYRLPCAADWASTITEQAIRTISALLAIYFAVGALAADCSEAQSSSCGNAQCETLGTTQICIQCKTDGYVPINGVCKQKDVQDVTDAGCKQAGGANLAGTEKVCGQCGAGYFLHKGGCYKFGNEVAVLICNDAVAGDVEGVCSKCNTTGGFFKNPEAAATTDSCISCGDTAGVTIGIDSNTKTYTGVDGCAKCDAPQAIQGSSGGTATAVCTKCNANLYLKTVTGSSTETSCVTAATCNTGYFPNDSVDGKKKCLPCSDNNNGGIGNCGECSLLPSASRSSTVLITCTKCGNSKYLKSDGSGCVESSGCASGAEFAKEDTDSGNRCVSCGDQTDGIADCQECSKTDTKLKRSACNGDKKPNADGTKCVDCTAAGCAKCSDENVCVECSTDKLTPTGQCVDDCGTLGGYYADSNVCKPCDPSCTACVGANANQCSACPAGKALKYTSDTKPNEGGSCVNECTPRSGPGGCADCGAVIGGFKYCSRCSDTNQAPLNGNCAANSRAAFCQQVSNGACTQCANGYFLLENGCYETGRQPGKSVCTTANNGQCTTCANGQTPDSSGICPACPAGCSKCSDTNTCTKCLARYYLSANTCLNCDVSN</sequence>
<dbReference type="OrthoDB" id="300641at2759"/>
<dbReference type="VEuPathDB" id="GiardiaDB:GL50803_0050379"/>
<feature type="domain" description="EGF-like" evidence="2">
    <location>
        <begin position="1001"/>
        <end position="1030"/>
    </location>
</feature>
<dbReference type="InterPro" id="IPR005127">
    <property type="entry name" value="Giardia_VSP"/>
</dbReference>
<dbReference type="PANTHER" id="PTHR23275">
    <property type="entry name" value="CABRIOLET.-RELATED"/>
    <property type="match status" value="1"/>
</dbReference>
<evidence type="ECO:0000259" key="2">
    <source>
        <dbReference type="SMART" id="SM00181"/>
    </source>
</evidence>
<feature type="chain" id="PRO_5004751931" evidence="1">
    <location>
        <begin position="27"/>
        <end position="1036"/>
    </location>
</feature>
<dbReference type="InterPro" id="IPR006212">
    <property type="entry name" value="Furin_repeat"/>
</dbReference>
<organism evidence="3 4">
    <name type="scientific">Giardia intestinalis</name>
    <name type="common">Giardia lamblia</name>
    <dbReference type="NCBI Taxonomy" id="5741"/>
    <lineage>
        <taxon>Eukaryota</taxon>
        <taxon>Metamonada</taxon>
        <taxon>Diplomonadida</taxon>
        <taxon>Hexamitidae</taxon>
        <taxon>Giardiinae</taxon>
        <taxon>Giardia</taxon>
    </lineage>
</organism>
<dbReference type="PANTHER" id="PTHR23275:SF100">
    <property type="entry name" value="EGF-LIKE DOMAIN-CONTAINING PROTEIN"/>
    <property type="match status" value="1"/>
</dbReference>
<dbReference type="Pfam" id="PF03302">
    <property type="entry name" value="VSP"/>
    <property type="match status" value="2"/>
</dbReference>
<dbReference type="Proteomes" id="UP000018040">
    <property type="component" value="Unassembled WGS sequence"/>
</dbReference>
<dbReference type="EMBL" id="AHHH01000084">
    <property type="protein sequence ID" value="ESU42391.1"/>
    <property type="molecule type" value="Genomic_DNA"/>
</dbReference>
<feature type="domain" description="EGF-like" evidence="2">
    <location>
        <begin position="920"/>
        <end position="965"/>
    </location>
</feature>
<feature type="domain" description="EGF-like" evidence="2">
    <location>
        <begin position="474"/>
        <end position="513"/>
    </location>
</feature>
<dbReference type="InterPro" id="IPR052798">
    <property type="entry name" value="Giardia_VSA"/>
</dbReference>
<dbReference type="VEuPathDB" id="GiardiaDB:DHA2_153495"/>